<proteinExistence type="predicted"/>
<dbReference type="AlphaFoldDB" id="A0A1B8PJI7"/>
<name>A0A1B8PJI7_MORNO</name>
<dbReference type="Proteomes" id="UP000092671">
    <property type="component" value="Unassembled WGS sequence"/>
</dbReference>
<dbReference type="SUPFAM" id="SSF56935">
    <property type="entry name" value="Porins"/>
    <property type="match status" value="1"/>
</dbReference>
<dbReference type="Gene3D" id="2.40.160.10">
    <property type="entry name" value="Porin"/>
    <property type="match status" value="1"/>
</dbReference>
<dbReference type="Pfam" id="PF13609">
    <property type="entry name" value="Porin_4"/>
    <property type="match status" value="1"/>
</dbReference>
<dbReference type="InterPro" id="IPR023614">
    <property type="entry name" value="Porin_dom_sf"/>
</dbReference>
<feature type="domain" description="Porin" evidence="1">
    <location>
        <begin position="35"/>
        <end position="396"/>
    </location>
</feature>
<reference evidence="2 3" key="1">
    <citation type="submission" date="2016-06" db="EMBL/GenBank/DDBJ databases">
        <title>Draft genome of Moraxella nonliquefaciens CCUG 60284.</title>
        <authorList>
            <person name="Salva-Serra F."/>
            <person name="Engstrom-Jakobsson H."/>
            <person name="Thorell K."/>
            <person name="Gonzales-Siles L."/>
            <person name="Karlsson R."/>
            <person name="Boulund F."/>
            <person name="Engstrand L."/>
            <person name="Kristiansson E."/>
            <person name="Moore E."/>
        </authorList>
    </citation>
    <scope>NUCLEOTIDE SEQUENCE [LARGE SCALE GENOMIC DNA]</scope>
    <source>
        <strain evidence="2 3">CCUG 60284</strain>
    </source>
</reference>
<protein>
    <recommendedName>
        <fullName evidence="1">Porin domain-containing protein</fullName>
    </recommendedName>
</protein>
<dbReference type="InterPro" id="IPR033900">
    <property type="entry name" value="Gram_neg_porin_domain"/>
</dbReference>
<gene>
    <name evidence="2" type="ORF">A9Z60_02915</name>
</gene>
<dbReference type="EMBL" id="LZDN01000012">
    <property type="protein sequence ID" value="OBX50858.1"/>
    <property type="molecule type" value="Genomic_DNA"/>
</dbReference>
<organism evidence="2 3">
    <name type="scientific">Moraxella nonliquefaciens</name>
    <dbReference type="NCBI Taxonomy" id="478"/>
    <lineage>
        <taxon>Bacteria</taxon>
        <taxon>Pseudomonadati</taxon>
        <taxon>Pseudomonadota</taxon>
        <taxon>Gammaproteobacteria</taxon>
        <taxon>Moraxellales</taxon>
        <taxon>Moraxellaceae</taxon>
        <taxon>Moraxella</taxon>
    </lineage>
</organism>
<accession>A0A1B8PJI7</accession>
<evidence type="ECO:0000313" key="3">
    <source>
        <dbReference type="Proteomes" id="UP000092671"/>
    </source>
</evidence>
<comment type="caution">
    <text evidence="2">The sequence shown here is derived from an EMBL/GenBank/DDBJ whole genome shotgun (WGS) entry which is preliminary data.</text>
</comment>
<evidence type="ECO:0000259" key="1">
    <source>
        <dbReference type="Pfam" id="PF13609"/>
    </source>
</evidence>
<dbReference type="GO" id="GO:0015288">
    <property type="term" value="F:porin activity"/>
    <property type="evidence" value="ECO:0007669"/>
    <property type="project" value="InterPro"/>
</dbReference>
<sequence length="422" mass="46946">MLFFGVKENKFSMHKSAPFIICSFVRQFHRVAPVSVLTLFAVPAYAVTLEIPSVKDGLNLSIYGSINPNFSTESNKFSYSYGDPEIFGNKGSIADVLVNQDRKDSDEQLRLNGLDSGSINFYLRQRLTPKITANSSILIEASKSYSSNWGAYWGVGFDFGSFGEQGRLTVGSYHNGLDVSQTDLYMLNTLNDGGTNINAKYTGIPNLTLSAYHMLTQSADINNHDDYDKGWHHSDGVSAKYDFDFAPRKTLTLTGGYGRSQGDNDTLNAYNTKKADAYLLGVGFGHNDWTVGIDYGEREETYNGAITRGVDKKVYGAKVDYEFTPRLKGTLSYGHSHSKNNTPIPFARMVNFGRLEPYSGVEALFFDKVKQNRYGATLKYKLYQNITLNGSLTNLKTINHVSEGEFSRREQLTANIGASFSF</sequence>
<evidence type="ECO:0000313" key="2">
    <source>
        <dbReference type="EMBL" id="OBX50858.1"/>
    </source>
</evidence>
<dbReference type="GO" id="GO:0016020">
    <property type="term" value="C:membrane"/>
    <property type="evidence" value="ECO:0007669"/>
    <property type="project" value="InterPro"/>
</dbReference>